<evidence type="ECO:0000256" key="1">
    <source>
        <dbReference type="SAM" id="MobiDB-lite"/>
    </source>
</evidence>
<evidence type="ECO:0000313" key="2">
    <source>
        <dbReference type="EMBL" id="BCJ45322.1"/>
    </source>
</evidence>
<dbReference type="EMBL" id="AP023356">
    <property type="protein sequence ID" value="BCJ45322.1"/>
    <property type="molecule type" value="Genomic_DNA"/>
</dbReference>
<evidence type="ECO:0000313" key="3">
    <source>
        <dbReference type="Proteomes" id="UP000676967"/>
    </source>
</evidence>
<reference evidence="2 3" key="1">
    <citation type="submission" date="2020-08" db="EMBL/GenBank/DDBJ databases">
        <title>Whole genome shotgun sequence of Actinoplanes ianthinogenes NBRC 13996.</title>
        <authorList>
            <person name="Komaki H."/>
            <person name="Tamura T."/>
        </authorList>
    </citation>
    <scope>NUCLEOTIDE SEQUENCE [LARGE SCALE GENOMIC DNA]</scope>
    <source>
        <strain evidence="2 3">NBRC 13996</strain>
    </source>
</reference>
<organism evidence="2 3">
    <name type="scientific">Actinoplanes ianthinogenes</name>
    <dbReference type="NCBI Taxonomy" id="122358"/>
    <lineage>
        <taxon>Bacteria</taxon>
        <taxon>Bacillati</taxon>
        <taxon>Actinomycetota</taxon>
        <taxon>Actinomycetes</taxon>
        <taxon>Micromonosporales</taxon>
        <taxon>Micromonosporaceae</taxon>
        <taxon>Actinoplanes</taxon>
    </lineage>
</organism>
<dbReference type="Proteomes" id="UP000676967">
    <property type="component" value="Chromosome"/>
</dbReference>
<dbReference type="Pfam" id="PF25209">
    <property type="entry name" value="Phage_capsid_4"/>
    <property type="match status" value="1"/>
</dbReference>
<gene>
    <name evidence="2" type="ORF">Aiant_59790</name>
</gene>
<protein>
    <recommendedName>
        <fullName evidence="4">Bacteriophage Mu GpT domain-containing protein</fullName>
    </recommendedName>
</protein>
<keyword evidence="3" id="KW-1185">Reference proteome</keyword>
<feature type="region of interest" description="Disordered" evidence="1">
    <location>
        <begin position="157"/>
        <end position="188"/>
    </location>
</feature>
<proteinExistence type="predicted"/>
<accession>A0ABM7M128</accession>
<feature type="region of interest" description="Disordered" evidence="1">
    <location>
        <begin position="22"/>
        <end position="50"/>
    </location>
</feature>
<name>A0ABM7M128_9ACTN</name>
<sequence length="843" mass="90295">MPANGKVTPELLAKLVAMKAPKAKVAPARHSSTRHAAPSRKSSSGGNKAVKAALAGTTSKARAAVRKNEAIDGVRSARDTRGILQAAVNERARTLAGNRWAWADVCDYTDDLVVYEHDGKTWQAPYTLTEAGTAGTAELGEPTEVVAQVWYVPAADAEDDAPGIDDPNPELAEEDQVAESVDEPETEELDRIDGRVIEAAGTDAAGGRIFRVRIISAGDSKNGRRYPANVLESAASLYEGAKAYDHHRTMEELRSGTISGLIGYYRNVEAASDGLDGDLCLLPSATHTAEALDATIAAQEQGLPPLVGISHDAMTVLRPISVGGRRMQEAVSITKVNSADVVSDPAAGGKATRVLAGGIEIEESKESDVAVNAADVLAALKTATPEDLAAVGLQRSSETTTPPEPEGMQKTSFLGGLMIQQKVSGAGLPAQVVESLTEALPDRITESDVDAQIASLKTAMGMAERAGLAPTATTQVTQESFDKKKAALDAFFAGDFSNGYRSFKQAYLDVTGYRQASWDEDLNRRIMRESIGNLYDSGDRSTESLTSASWNLVLGDSITRRLVAQYAHPSLQTWRQIVSSVIPVSDFRTQRIDRVGGYGTLPVVNQGAPYQPLTSPGNEEVTYALTKRGGTEDLTMEMIANDDVRAISNIPNKLGLAAARTLHNFVWDFILNNPTVYDGVALFHASHNNTTAVALGQSTLSQLRAKMRDQTAYGDTSDILSLVPKFLIVPNELEELAFQLTTSAVAIPSTPAGASNTPNLHQGMTPIVVDYDTDPNDWFVVADPSMCPTIEVGFYQGRETPELFTQSDPSVGSMFNSDTLTYKIRHIYSGAVLDFRGFQRATQ</sequence>
<evidence type="ECO:0008006" key="4">
    <source>
        <dbReference type="Google" id="ProtNLM"/>
    </source>
</evidence>